<evidence type="ECO:0000313" key="15">
    <source>
        <dbReference type="EMBL" id="MXP64577.1"/>
    </source>
</evidence>
<evidence type="ECO:0000256" key="5">
    <source>
        <dbReference type="ARBA" id="ARBA00022475"/>
    </source>
</evidence>
<comment type="subcellular location">
    <subcellularLocation>
        <location evidence="1">Cell inner membrane</location>
        <topology evidence="1">Multi-pass membrane protein</topology>
    </subcellularLocation>
</comment>
<reference evidence="15 16" key="1">
    <citation type="submission" date="2019-03" db="EMBL/GenBank/DDBJ databases">
        <title>Roseomonas sp. a novel Roseomonas species isolated from Sea whip Gorgonian.</title>
        <authorList>
            <person name="Li F."/>
            <person name="Pan X."/>
            <person name="Huang S."/>
            <person name="Li Z."/>
            <person name="Meng B."/>
        </authorList>
    </citation>
    <scope>NUCLEOTIDE SEQUENCE [LARGE SCALE GENOMIC DNA]</scope>
    <source>
        <strain evidence="15 16">M0104</strain>
    </source>
</reference>
<dbReference type="GO" id="GO:0016758">
    <property type="term" value="F:hexosyltransferase activity"/>
    <property type="evidence" value="ECO:0007669"/>
    <property type="project" value="TreeGrafter"/>
</dbReference>
<organism evidence="15 16">
    <name type="scientific">Teichococcus coralli</name>
    <dbReference type="NCBI Taxonomy" id="2545983"/>
    <lineage>
        <taxon>Bacteria</taxon>
        <taxon>Pseudomonadati</taxon>
        <taxon>Pseudomonadota</taxon>
        <taxon>Alphaproteobacteria</taxon>
        <taxon>Acetobacterales</taxon>
        <taxon>Roseomonadaceae</taxon>
        <taxon>Roseomonas</taxon>
    </lineage>
</organism>
<evidence type="ECO:0000256" key="11">
    <source>
        <dbReference type="ARBA" id="ARBA00023136"/>
    </source>
</evidence>
<dbReference type="PANTHER" id="PTHR43867">
    <property type="entry name" value="CELLULOSE SYNTHASE CATALYTIC SUBUNIT A [UDP-FORMING]"/>
    <property type="match status" value="1"/>
</dbReference>
<dbReference type="AlphaFoldDB" id="A0A845BGW6"/>
<dbReference type="PANTHER" id="PTHR43867:SF5">
    <property type="entry name" value="GLUCANS BIOSYNTHESIS GLUCOSYLTRANSFERASE H"/>
    <property type="match status" value="1"/>
</dbReference>
<evidence type="ECO:0000256" key="9">
    <source>
        <dbReference type="ARBA" id="ARBA00022692"/>
    </source>
</evidence>
<feature type="transmembrane region" description="Helical" evidence="13">
    <location>
        <begin position="496"/>
        <end position="519"/>
    </location>
</feature>
<dbReference type="RefSeq" id="WP_160937854.1">
    <property type="nucleotide sequence ID" value="NZ_SNVJ01000012.1"/>
</dbReference>
<evidence type="ECO:0000256" key="6">
    <source>
        <dbReference type="ARBA" id="ARBA00022519"/>
    </source>
</evidence>
<comment type="similarity">
    <text evidence="3">Belongs to the glycosyltransferase 2 family. OpgH subfamily.</text>
</comment>
<dbReference type="Proteomes" id="UP000460715">
    <property type="component" value="Unassembled WGS sequence"/>
</dbReference>
<dbReference type="InterPro" id="IPR050321">
    <property type="entry name" value="Glycosyltr_2/OpgH_subfam"/>
</dbReference>
<keyword evidence="7" id="KW-0328">Glycosyltransferase</keyword>
<comment type="pathway">
    <text evidence="2">Glycan metabolism; osmoregulated periplasmic glucan (OPG) biosynthesis.</text>
</comment>
<protein>
    <recommendedName>
        <fullName evidence="4">Glucans biosynthesis glucosyltransferase H</fullName>
    </recommendedName>
</protein>
<evidence type="ECO:0000259" key="14">
    <source>
        <dbReference type="Pfam" id="PF13632"/>
    </source>
</evidence>
<feature type="transmembrane region" description="Helical" evidence="13">
    <location>
        <begin position="525"/>
        <end position="548"/>
    </location>
</feature>
<keyword evidence="6" id="KW-0997">Cell inner membrane</keyword>
<comment type="caution">
    <text evidence="15">The sequence shown here is derived from an EMBL/GenBank/DDBJ whole genome shotgun (WGS) entry which is preliminary data.</text>
</comment>
<evidence type="ECO:0000256" key="12">
    <source>
        <dbReference type="SAM" id="MobiDB-lite"/>
    </source>
</evidence>
<dbReference type="EMBL" id="SNVJ01000012">
    <property type="protein sequence ID" value="MXP64577.1"/>
    <property type="molecule type" value="Genomic_DNA"/>
</dbReference>
<gene>
    <name evidence="15" type="primary">mdoH</name>
    <name evidence="15" type="ORF">E0493_14590</name>
</gene>
<dbReference type="OrthoDB" id="9775281at2"/>
<feature type="transmembrane region" description="Helical" evidence="13">
    <location>
        <begin position="49"/>
        <end position="72"/>
    </location>
</feature>
<feature type="transmembrane region" description="Helical" evidence="13">
    <location>
        <begin position="366"/>
        <end position="388"/>
    </location>
</feature>
<evidence type="ECO:0000256" key="4">
    <source>
        <dbReference type="ARBA" id="ARBA00020585"/>
    </source>
</evidence>
<evidence type="ECO:0000256" key="2">
    <source>
        <dbReference type="ARBA" id="ARBA00005001"/>
    </source>
</evidence>
<proteinExistence type="inferred from homology"/>
<dbReference type="Gene3D" id="3.90.550.10">
    <property type="entry name" value="Spore Coat Polysaccharide Biosynthesis Protein SpsA, Chain A"/>
    <property type="match status" value="1"/>
</dbReference>
<evidence type="ECO:0000313" key="16">
    <source>
        <dbReference type="Proteomes" id="UP000460715"/>
    </source>
</evidence>
<feature type="domain" description="Glycosyltransferase 2-like" evidence="14">
    <location>
        <begin position="199"/>
        <end position="388"/>
    </location>
</feature>
<evidence type="ECO:0000256" key="13">
    <source>
        <dbReference type="SAM" id="Phobius"/>
    </source>
</evidence>
<evidence type="ECO:0000256" key="7">
    <source>
        <dbReference type="ARBA" id="ARBA00022676"/>
    </source>
</evidence>
<dbReference type="NCBIfam" id="NF003962">
    <property type="entry name" value="PRK05454.2-5"/>
    <property type="match status" value="1"/>
</dbReference>
<dbReference type="SUPFAM" id="SSF53448">
    <property type="entry name" value="Nucleotide-diphospho-sugar transferases"/>
    <property type="match status" value="1"/>
</dbReference>
<evidence type="ECO:0000256" key="1">
    <source>
        <dbReference type="ARBA" id="ARBA00004429"/>
    </source>
</evidence>
<feature type="transmembrane region" description="Helical" evidence="13">
    <location>
        <begin position="400"/>
        <end position="417"/>
    </location>
</feature>
<dbReference type="GO" id="GO:0005886">
    <property type="term" value="C:plasma membrane"/>
    <property type="evidence" value="ECO:0007669"/>
    <property type="project" value="UniProtKB-SubCell"/>
</dbReference>
<sequence length="577" mass="61702">MDARLAAERPRLRRVVFPLPCLLAGAGLSSLLWHALAPGGWTVWEMVTLLAWLGLLPWICLCAGNALLGFALRLRQGEPALAVLPQLAHLPPGPPRLRTALALCLRNEDMGVVLPSLVPLLDGLEAAGAGHRFTLWLLSDTQDALLAAEEERAVAAFAAARERRVIPVRYRRRRRNTGFKAGNVMDFLDHHAGDHALFISLDADSEMSAGAVLRLVALMEADPGLAIVQQLIVGRPAEAAFPRLFQFGMRAGMRIWATGQAWWQLDQGPYWGHNAILRIAPFRAHARLEALPDGSPILSHDQIEAVRLHAAGWKVRCLPVEAGSLEGSPPTLPDFLARDRRWGAGNMQYLALLRLPGLTAMGRMQLLQAILLFLAAPFWLLLLGAAVLNAASGGGATTPAGPLLGLMLAGWAALYAPKLLGYAELLLCAGRAAPYGGRLAVLRGAGAEILFTMLLDPVTLADKALFLLRLPFGGGAGWLPQNRVARGISWQDAARLLWPHSLLGLLGLAGLLAAGGSAWAWGAPFLLPLLAAVPFCVLSSSPAFAAWLRRKGLCRTPEEAPAPPAMPPRRLVGAGAG</sequence>
<keyword evidence="10 13" id="KW-1133">Transmembrane helix</keyword>
<accession>A0A845BGW6</accession>
<keyword evidence="5" id="KW-1003">Cell membrane</keyword>
<keyword evidence="9 13" id="KW-0812">Transmembrane</keyword>
<evidence type="ECO:0000256" key="10">
    <source>
        <dbReference type="ARBA" id="ARBA00022989"/>
    </source>
</evidence>
<keyword evidence="16" id="KW-1185">Reference proteome</keyword>
<evidence type="ECO:0000256" key="8">
    <source>
        <dbReference type="ARBA" id="ARBA00022679"/>
    </source>
</evidence>
<evidence type="ECO:0000256" key="3">
    <source>
        <dbReference type="ARBA" id="ARBA00009337"/>
    </source>
</evidence>
<dbReference type="InterPro" id="IPR001173">
    <property type="entry name" value="Glyco_trans_2-like"/>
</dbReference>
<keyword evidence="11 13" id="KW-0472">Membrane</keyword>
<name>A0A845BGW6_9PROT</name>
<feature type="transmembrane region" description="Helical" evidence="13">
    <location>
        <begin position="15"/>
        <end position="37"/>
    </location>
</feature>
<dbReference type="Pfam" id="PF13632">
    <property type="entry name" value="Glyco_trans_2_3"/>
    <property type="match status" value="1"/>
</dbReference>
<feature type="region of interest" description="Disordered" evidence="12">
    <location>
        <begin position="558"/>
        <end position="577"/>
    </location>
</feature>
<dbReference type="InterPro" id="IPR029044">
    <property type="entry name" value="Nucleotide-diphossugar_trans"/>
</dbReference>
<keyword evidence="8 15" id="KW-0808">Transferase</keyword>